<dbReference type="SUPFAM" id="SSF52540">
    <property type="entry name" value="P-loop containing nucleoside triphosphate hydrolases"/>
    <property type="match status" value="2"/>
</dbReference>
<evidence type="ECO:0000256" key="3">
    <source>
        <dbReference type="ARBA" id="ARBA00022840"/>
    </source>
</evidence>
<dbReference type="Pfam" id="PF00004">
    <property type="entry name" value="AAA"/>
    <property type="match status" value="1"/>
</dbReference>
<dbReference type="Pfam" id="PF22977">
    <property type="entry name" value="WHD"/>
    <property type="match status" value="1"/>
</dbReference>
<dbReference type="Proteomes" id="UP000214688">
    <property type="component" value="Chromosome"/>
</dbReference>
<dbReference type="InterPro" id="IPR054472">
    <property type="entry name" value="WHD"/>
</dbReference>
<dbReference type="KEGG" id="tab:CIG75_11270"/>
<dbReference type="EMBL" id="CP022657">
    <property type="protein sequence ID" value="ASS75503.1"/>
    <property type="molecule type" value="Genomic_DNA"/>
</dbReference>
<dbReference type="AlphaFoldDB" id="A0A223D219"/>
<sequence length="737" mass="83269">MSVFVNLLGGTMRQQRGYENGLEHLADLLEWLDVKIGLLLERQQAGGLPADDPMDPFKGLVVSEQEVYRLLEEPVFSFQGEALLSAAALYDLEAGIVERLGQSEAEGVFLPLPYVADVFQLSGLEQQILLVCLAVEVHRKYEKLYAYLQDDVTAKSPTVDLILKLLCTTPEEMMAVIEQLSPNGTLVSYFLKADDGAQDTLLSNKLRLDPRMIRFLLQNGDYDEELAGCAVCFDPDTALPPLRWEGEVQERLRRFVDTSRYESALLFLISGNPGSGKRLQVCHLAQHLGRKLVLVNLREALQQERPLIDILLRAVREAKLQQAALGFSNVHVLLEGEEALQRKHIFWLKGALDRFQGLVFLLSETPWKAAELRQGHVFIDLALQTPPDLVRKKVWEEASATYPVAADLDWRAVAGKFRFTIGQIEQSLRAAQANAHWKVDSDAPIDLASLYQACYAQVQHNLEKKAVRISPRYTFDQLILPDEQKDNLKNACNQMKFRSIVYGEWGFDRKLSYGKGLSMLFAGPPGTGKTMSAEVIANELHLEIYKIDLSQVISKYIGETEKNLQAIFAEAQLSSAILFFDEADALFGKRSEVKDSHDKYANVETAYLLQKMEEYEGITILASNFQQNMDEAFMRRINYVIKFPFPDAEHREMIWRGTFPKETPLDDDLDFRYLADKFQFAGGNIKNIVISAAFLAVETGSPVGMKHIIRAIKHELGKTGKLLLKHELDEFQEYLGV</sequence>
<dbReference type="CDD" id="cd19481">
    <property type="entry name" value="RecA-like_protease"/>
    <property type="match status" value="1"/>
</dbReference>
<keyword evidence="2" id="KW-0547">Nucleotide-binding</keyword>
<dbReference type="GO" id="GO:0016887">
    <property type="term" value="F:ATP hydrolysis activity"/>
    <property type="evidence" value="ECO:0007669"/>
    <property type="project" value="InterPro"/>
</dbReference>
<evidence type="ECO:0000256" key="1">
    <source>
        <dbReference type="ARBA" id="ARBA00006914"/>
    </source>
</evidence>
<evidence type="ECO:0000313" key="6">
    <source>
        <dbReference type="Proteomes" id="UP000214688"/>
    </source>
</evidence>
<evidence type="ECO:0000259" key="4">
    <source>
        <dbReference type="SMART" id="SM00382"/>
    </source>
</evidence>
<dbReference type="InterPro" id="IPR003959">
    <property type="entry name" value="ATPase_AAA_core"/>
</dbReference>
<name>A0A223D219_9BACL</name>
<organism evidence="5 6">
    <name type="scientific">Tumebacillus algifaecis</name>
    <dbReference type="NCBI Taxonomy" id="1214604"/>
    <lineage>
        <taxon>Bacteria</taxon>
        <taxon>Bacillati</taxon>
        <taxon>Bacillota</taxon>
        <taxon>Bacilli</taxon>
        <taxon>Bacillales</taxon>
        <taxon>Alicyclobacillaceae</taxon>
        <taxon>Tumebacillus</taxon>
    </lineage>
</organism>
<keyword evidence="6" id="KW-1185">Reference proteome</keyword>
<comment type="similarity">
    <text evidence="1">Belongs to the AAA ATPase family.</text>
</comment>
<protein>
    <recommendedName>
        <fullName evidence="4">AAA+ ATPase domain-containing protein</fullName>
    </recommendedName>
</protein>
<dbReference type="GO" id="GO:0005524">
    <property type="term" value="F:ATP binding"/>
    <property type="evidence" value="ECO:0007669"/>
    <property type="project" value="UniProtKB-KW"/>
</dbReference>
<gene>
    <name evidence="5" type="ORF">CIG75_11270</name>
</gene>
<accession>A0A223D219</accession>
<dbReference type="PANTHER" id="PTHR23073">
    <property type="entry name" value="26S PROTEASOME REGULATORY SUBUNIT"/>
    <property type="match status" value="1"/>
</dbReference>
<dbReference type="Gene3D" id="3.40.50.300">
    <property type="entry name" value="P-loop containing nucleotide triphosphate hydrolases"/>
    <property type="match status" value="1"/>
</dbReference>
<dbReference type="Gene3D" id="1.10.8.60">
    <property type="match status" value="1"/>
</dbReference>
<dbReference type="InterPro" id="IPR027417">
    <property type="entry name" value="P-loop_NTPase"/>
</dbReference>
<keyword evidence="3" id="KW-0067">ATP-binding</keyword>
<reference evidence="5 6" key="1">
    <citation type="journal article" date="2015" name="Int. J. Syst. Evol. Microbiol.">
        <title>Tumebacillus algifaecis sp. nov., isolated from decomposing algal scum.</title>
        <authorList>
            <person name="Wu Y.F."/>
            <person name="Zhang B."/>
            <person name="Xing P."/>
            <person name="Wu Q.L."/>
            <person name="Liu S.J."/>
        </authorList>
    </citation>
    <scope>NUCLEOTIDE SEQUENCE [LARGE SCALE GENOMIC DNA]</scope>
    <source>
        <strain evidence="5 6">THMBR28</strain>
    </source>
</reference>
<evidence type="ECO:0000313" key="5">
    <source>
        <dbReference type="EMBL" id="ASS75503.1"/>
    </source>
</evidence>
<dbReference type="InterPro" id="IPR050221">
    <property type="entry name" value="26S_Proteasome_ATPase"/>
</dbReference>
<dbReference type="SMART" id="SM00382">
    <property type="entry name" value="AAA"/>
    <property type="match status" value="1"/>
</dbReference>
<evidence type="ECO:0000256" key="2">
    <source>
        <dbReference type="ARBA" id="ARBA00022741"/>
    </source>
</evidence>
<feature type="domain" description="AAA+ ATPase" evidence="4">
    <location>
        <begin position="515"/>
        <end position="647"/>
    </location>
</feature>
<dbReference type="InterPro" id="IPR003593">
    <property type="entry name" value="AAA+_ATPase"/>
</dbReference>
<proteinExistence type="inferred from homology"/>